<evidence type="ECO:0008006" key="3">
    <source>
        <dbReference type="Google" id="ProtNLM"/>
    </source>
</evidence>
<keyword evidence="2" id="KW-1185">Reference proteome</keyword>
<evidence type="ECO:0000313" key="1">
    <source>
        <dbReference type="EMBL" id="MEA5456951.1"/>
    </source>
</evidence>
<gene>
    <name evidence="1" type="ORF">SPF06_19690</name>
</gene>
<dbReference type="EMBL" id="JAYGGQ010000019">
    <property type="protein sequence ID" value="MEA5456951.1"/>
    <property type="molecule type" value="Genomic_DNA"/>
</dbReference>
<comment type="caution">
    <text evidence="1">The sequence shown here is derived from an EMBL/GenBank/DDBJ whole genome shotgun (WGS) entry which is preliminary data.</text>
</comment>
<dbReference type="RefSeq" id="WP_323280862.1">
    <property type="nucleotide sequence ID" value="NZ_JAYGGQ010000019.1"/>
</dbReference>
<organism evidence="1 2">
    <name type="scientific">Sinomonas terricola</name>
    <dbReference type="NCBI Taxonomy" id="3110330"/>
    <lineage>
        <taxon>Bacteria</taxon>
        <taxon>Bacillati</taxon>
        <taxon>Actinomycetota</taxon>
        <taxon>Actinomycetes</taxon>
        <taxon>Micrococcales</taxon>
        <taxon>Micrococcaceae</taxon>
        <taxon>Sinomonas</taxon>
    </lineage>
</organism>
<dbReference type="Proteomes" id="UP001304769">
    <property type="component" value="Unassembled WGS sequence"/>
</dbReference>
<sequence>MAQPHKGDRQTVTSKIPRKDSDKLDAVVALTSEAKSDIVARLLHEWLETIDLERLRAVYGQEELLMRTAS</sequence>
<reference evidence="1 2" key="1">
    <citation type="submission" date="2023-12" db="EMBL/GenBank/DDBJ databases">
        <title>Sinomonas terricola sp. nov, isolated from litchi orchard soil in Guangdong, PR China.</title>
        <authorList>
            <person name="Jiaxin W."/>
            <person name="Yang Z."/>
            <person name="Honghui Z."/>
        </authorList>
    </citation>
    <scope>NUCLEOTIDE SEQUENCE [LARGE SCALE GENOMIC DNA]</scope>
    <source>
        <strain evidence="1 2">JGH33</strain>
    </source>
</reference>
<accession>A0ABU5TD00</accession>
<evidence type="ECO:0000313" key="2">
    <source>
        <dbReference type="Proteomes" id="UP001304769"/>
    </source>
</evidence>
<protein>
    <recommendedName>
        <fullName evidence="3">CopG family transcriptional regulator</fullName>
    </recommendedName>
</protein>
<proteinExistence type="predicted"/>
<name>A0ABU5TD00_9MICC</name>